<organism evidence="3 4">
    <name type="scientific">Rhizobium oryziradicis</name>
    <dbReference type="NCBI Taxonomy" id="1867956"/>
    <lineage>
        <taxon>Bacteria</taxon>
        <taxon>Pseudomonadati</taxon>
        <taxon>Pseudomonadota</taxon>
        <taxon>Alphaproteobacteria</taxon>
        <taxon>Hyphomicrobiales</taxon>
        <taxon>Rhizobiaceae</taxon>
        <taxon>Rhizobium/Agrobacterium group</taxon>
        <taxon>Rhizobium</taxon>
    </lineage>
</organism>
<dbReference type="EMBL" id="MKIM01000032">
    <property type="protein sequence ID" value="OLP42562.1"/>
    <property type="molecule type" value="Genomic_DNA"/>
</dbReference>
<feature type="domain" description="TssC1 C-terminal" evidence="2">
    <location>
        <begin position="331"/>
        <end position="440"/>
    </location>
</feature>
<dbReference type="PANTHER" id="PTHR35565:SF3">
    <property type="entry name" value="TYPE VI SECRETION SYSTEM SHEATH PROTEIN TSSC1"/>
    <property type="match status" value="1"/>
</dbReference>
<dbReference type="STRING" id="1867956.BJF95_23450"/>
<dbReference type="InterPro" id="IPR044031">
    <property type="entry name" value="TssC1_N"/>
</dbReference>
<protein>
    <submittedName>
        <fullName evidence="3">Type VI secretion protein</fullName>
    </submittedName>
</protein>
<dbReference type="Pfam" id="PF05943">
    <property type="entry name" value="VipB"/>
    <property type="match status" value="1"/>
</dbReference>
<comment type="caution">
    <text evidence="3">The sequence shown here is derived from an EMBL/GenBank/DDBJ whole genome shotgun (WGS) entry which is preliminary data.</text>
</comment>
<evidence type="ECO:0000313" key="3">
    <source>
        <dbReference type="EMBL" id="OLP42562.1"/>
    </source>
</evidence>
<reference evidence="3 4" key="1">
    <citation type="submission" date="2016-09" db="EMBL/GenBank/DDBJ databases">
        <title>Rhizobium oryziradicis sp. nov., isolated from the root of rice.</title>
        <authorList>
            <person name="Zhao J."/>
            <person name="Zhang X."/>
        </authorList>
    </citation>
    <scope>NUCLEOTIDE SEQUENCE [LARGE SCALE GENOMIC DNA]</scope>
    <source>
        <strain evidence="3 4">N19</strain>
    </source>
</reference>
<evidence type="ECO:0000313" key="4">
    <source>
        <dbReference type="Proteomes" id="UP000186894"/>
    </source>
</evidence>
<dbReference type="Proteomes" id="UP000186894">
    <property type="component" value="Unassembled WGS sequence"/>
</dbReference>
<dbReference type="AlphaFoldDB" id="A0A1Q8ZLA1"/>
<name>A0A1Q8ZLA1_9HYPH</name>
<sequence>MSASLRARTDELILLIDEALNRQVNAILHHPAFQAMEARWLGLAMLVREASQSTDVKIKILSASWKELCRSMERANDFDQSHLFELVYNQEFGMPGGEPFGLLLGDYQLPPAPGDGPDSITTLAQISSVAAAAFCPFIAGASPLSVGLESFHELNRVHDFSSLQFDLSRIRWNGLRRNEDARFLGLVGPRILMRPPHKAYSRKRDDGFPFREHVAESGQTLVWGNGAFGFATVIIRTFIDTGWFADLRGVTQDEIDGGMVAPWQLPPLDLGIESEGLSSQPPVEVRLTRGQELQFSDMGIVPISTTYMSSCAIFNANQSLHAPGHYPTETARQNARLAAMLQYVMCASRFSHYLKVIMRDNIGQLSTAGLIQRKLEDWLSRYTLGNDDAEQSLRTRYPLRSAGIGVSEIPGKPGTFSCTVRLQPHFQLDDVSTSFHLVAEASAASMGSSSTQPDQKRISA</sequence>
<dbReference type="Pfam" id="PF18945">
    <property type="entry name" value="VipB_2"/>
    <property type="match status" value="1"/>
</dbReference>
<proteinExistence type="predicted"/>
<dbReference type="RefSeq" id="WP_075641717.1">
    <property type="nucleotide sequence ID" value="NZ_MKIM01000032.1"/>
</dbReference>
<dbReference type="InterPro" id="IPR010269">
    <property type="entry name" value="T6SS_TssC-like"/>
</dbReference>
<evidence type="ECO:0000259" key="2">
    <source>
        <dbReference type="Pfam" id="PF18945"/>
    </source>
</evidence>
<dbReference type="PANTHER" id="PTHR35565">
    <property type="entry name" value="CYTOPLASMIC PROTEIN-RELATED"/>
    <property type="match status" value="1"/>
</dbReference>
<accession>A0A1Q8ZLA1</accession>
<evidence type="ECO:0000259" key="1">
    <source>
        <dbReference type="Pfam" id="PF05943"/>
    </source>
</evidence>
<gene>
    <name evidence="3" type="ORF">BJF95_23450</name>
</gene>
<feature type="domain" description="TssC1 N-terminal" evidence="1">
    <location>
        <begin position="10"/>
        <end position="321"/>
    </location>
</feature>
<dbReference type="NCBIfam" id="TIGR03355">
    <property type="entry name" value="VI_chp_2"/>
    <property type="match status" value="1"/>
</dbReference>
<keyword evidence="4" id="KW-1185">Reference proteome</keyword>
<dbReference type="InterPro" id="IPR044032">
    <property type="entry name" value="TssC1_C"/>
</dbReference>